<evidence type="ECO:0000256" key="2">
    <source>
        <dbReference type="ARBA" id="ARBA00022670"/>
    </source>
</evidence>
<feature type="compositionally biased region" description="Polar residues" evidence="4">
    <location>
        <begin position="119"/>
        <end position="131"/>
    </location>
</feature>
<dbReference type="GO" id="GO:0008233">
    <property type="term" value="F:peptidase activity"/>
    <property type="evidence" value="ECO:0007669"/>
    <property type="project" value="UniProtKB-KW"/>
</dbReference>
<evidence type="ECO:0000259" key="5">
    <source>
        <dbReference type="Pfam" id="PF14543"/>
    </source>
</evidence>
<dbReference type="InterPro" id="IPR051708">
    <property type="entry name" value="Plant_Aspart_Prot_A1"/>
</dbReference>
<proteinExistence type="inferred from homology"/>
<dbReference type="Gene3D" id="2.40.70.10">
    <property type="entry name" value="Acid Proteases"/>
    <property type="match status" value="2"/>
</dbReference>
<reference evidence="6 7" key="1">
    <citation type="submission" date="2023-10" db="EMBL/GenBank/DDBJ databases">
        <title>Chromosome-scale genome assembly provides insights into flower coloration mechanisms of Canna indica.</title>
        <authorList>
            <person name="Li C."/>
        </authorList>
    </citation>
    <scope>NUCLEOTIDE SEQUENCE [LARGE SCALE GENOMIC DNA]</scope>
    <source>
        <tissue evidence="6">Flower</tissue>
    </source>
</reference>
<keyword evidence="3" id="KW-0378">Hydrolase</keyword>
<dbReference type="InterPro" id="IPR021109">
    <property type="entry name" value="Peptidase_aspartic_dom_sf"/>
</dbReference>
<evidence type="ECO:0000256" key="3">
    <source>
        <dbReference type="ARBA" id="ARBA00022801"/>
    </source>
</evidence>
<keyword evidence="2" id="KW-0645">Protease</keyword>
<sequence>METGGKVAMKNIGCNSQSGGTFSNRIAGLVGLGTGSTSLVSQLGSTFKQKLSYCLVPLGSTANTVTMPMIIDQTFYVLSLQDISVGRRRSTWARRCLRWPVMTTSSSTQGRRSPSSTTALSDQVSLPQASDPSGELFPACYDTNGSSNTDASFLDITFKFDGTAMTLKPLHAFIEASDGVFLAMSSSSGQGIQILGNVAQQNFQVGQQSMTWKMGMGFGIGVLRCFPIGRLLRHHRRVLTWVTVLHIYMNGKEAR</sequence>
<dbReference type="Pfam" id="PF14543">
    <property type="entry name" value="TAXi_N"/>
    <property type="match status" value="1"/>
</dbReference>
<keyword evidence="7" id="KW-1185">Reference proteome</keyword>
<dbReference type="AlphaFoldDB" id="A0AAQ3KWM1"/>
<evidence type="ECO:0000313" key="7">
    <source>
        <dbReference type="Proteomes" id="UP001327560"/>
    </source>
</evidence>
<dbReference type="PANTHER" id="PTHR47967:SF128">
    <property type="entry name" value="ASPARTIC PROTEINASE CDR1-LIKE"/>
    <property type="match status" value="1"/>
</dbReference>
<accession>A0AAQ3KWM1</accession>
<evidence type="ECO:0000256" key="1">
    <source>
        <dbReference type="ARBA" id="ARBA00007447"/>
    </source>
</evidence>
<name>A0AAQ3KWM1_9LILI</name>
<feature type="domain" description="Xylanase inhibitor N-terminal" evidence="5">
    <location>
        <begin position="11"/>
        <end position="60"/>
    </location>
</feature>
<dbReference type="InterPro" id="IPR032861">
    <property type="entry name" value="TAXi_N"/>
</dbReference>
<dbReference type="PANTHER" id="PTHR47967">
    <property type="entry name" value="OS07G0603500 PROTEIN-RELATED"/>
    <property type="match status" value="1"/>
</dbReference>
<comment type="similarity">
    <text evidence="1">Belongs to the peptidase A1 family.</text>
</comment>
<dbReference type="SUPFAM" id="SSF50630">
    <property type="entry name" value="Acid proteases"/>
    <property type="match status" value="1"/>
</dbReference>
<organism evidence="6 7">
    <name type="scientific">Canna indica</name>
    <name type="common">Indian-shot</name>
    <dbReference type="NCBI Taxonomy" id="4628"/>
    <lineage>
        <taxon>Eukaryota</taxon>
        <taxon>Viridiplantae</taxon>
        <taxon>Streptophyta</taxon>
        <taxon>Embryophyta</taxon>
        <taxon>Tracheophyta</taxon>
        <taxon>Spermatophyta</taxon>
        <taxon>Magnoliopsida</taxon>
        <taxon>Liliopsida</taxon>
        <taxon>Zingiberales</taxon>
        <taxon>Cannaceae</taxon>
        <taxon>Canna</taxon>
    </lineage>
</organism>
<evidence type="ECO:0000256" key="4">
    <source>
        <dbReference type="SAM" id="MobiDB-lite"/>
    </source>
</evidence>
<feature type="region of interest" description="Disordered" evidence="4">
    <location>
        <begin position="103"/>
        <end position="131"/>
    </location>
</feature>
<evidence type="ECO:0000313" key="6">
    <source>
        <dbReference type="EMBL" id="WOL13601.1"/>
    </source>
</evidence>
<dbReference type="Proteomes" id="UP001327560">
    <property type="component" value="Chromosome 7"/>
</dbReference>
<dbReference type="GO" id="GO:0006508">
    <property type="term" value="P:proteolysis"/>
    <property type="evidence" value="ECO:0007669"/>
    <property type="project" value="UniProtKB-KW"/>
</dbReference>
<gene>
    <name evidence="6" type="ORF">Cni_G22371</name>
</gene>
<dbReference type="EMBL" id="CP136896">
    <property type="protein sequence ID" value="WOL13601.1"/>
    <property type="molecule type" value="Genomic_DNA"/>
</dbReference>
<protein>
    <submittedName>
        <fullName evidence="6">Aspartic proteinase CDR1-like</fullName>
    </submittedName>
</protein>
<dbReference type="GO" id="GO:0005576">
    <property type="term" value="C:extracellular region"/>
    <property type="evidence" value="ECO:0007669"/>
    <property type="project" value="TreeGrafter"/>
</dbReference>
<feature type="compositionally biased region" description="Low complexity" evidence="4">
    <location>
        <begin position="103"/>
        <end position="118"/>
    </location>
</feature>